<evidence type="ECO:0000256" key="1">
    <source>
        <dbReference type="SAM" id="MobiDB-lite"/>
    </source>
</evidence>
<dbReference type="Proteomes" id="UP000596079">
    <property type="component" value="Chromosome"/>
</dbReference>
<reference evidence="4 7" key="1">
    <citation type="submission" date="2013-02" db="EMBL/GenBank/DDBJ databases">
        <title>The Genome Sequence of Acinetobacter sp. NIPH 899.</title>
        <authorList>
            <consortium name="The Broad Institute Genome Sequencing Platform"/>
            <consortium name="The Broad Institute Genome Sequencing Center for Infectious Disease"/>
            <person name="Cerqueira G."/>
            <person name="Feldgarden M."/>
            <person name="Courvalin P."/>
            <person name="Perichon B."/>
            <person name="Grillot-Courvalin C."/>
            <person name="Clermont D."/>
            <person name="Rocha E."/>
            <person name="Yoon E.-J."/>
            <person name="Nemec A."/>
            <person name="Walker B."/>
            <person name="Young S.K."/>
            <person name="Zeng Q."/>
            <person name="Gargeya S."/>
            <person name="Fitzgerald M."/>
            <person name="Haas B."/>
            <person name="Abouelleil A."/>
            <person name="Alvarado L."/>
            <person name="Arachchi H.M."/>
            <person name="Berlin A.M."/>
            <person name="Chapman S.B."/>
            <person name="Dewar J."/>
            <person name="Goldberg J."/>
            <person name="Griggs A."/>
            <person name="Gujja S."/>
            <person name="Hansen M."/>
            <person name="Howarth C."/>
            <person name="Imamovic A."/>
            <person name="Larimer J."/>
            <person name="McCowan C."/>
            <person name="Murphy C."/>
            <person name="Neiman D."/>
            <person name="Pearson M."/>
            <person name="Priest M."/>
            <person name="Roberts A."/>
            <person name="Saif S."/>
            <person name="Shea T."/>
            <person name="Sisk P."/>
            <person name="Sykes S."/>
            <person name="Wortman J."/>
            <person name="Nusbaum C."/>
            <person name="Birren B."/>
        </authorList>
    </citation>
    <scope>NUCLEOTIDE SEQUENCE [LARGE SCALE GENOMIC DNA]</scope>
    <source>
        <strain evidence="4 7">NIPH 899</strain>
    </source>
</reference>
<evidence type="ECO:0000313" key="4">
    <source>
        <dbReference type="EMBL" id="ENU98547.1"/>
    </source>
</evidence>
<dbReference type="Pfam" id="PF01609">
    <property type="entry name" value="DDE_Tnp_1"/>
    <property type="match status" value="1"/>
</dbReference>
<dbReference type="GO" id="GO:0006313">
    <property type="term" value="P:DNA transposition"/>
    <property type="evidence" value="ECO:0007669"/>
    <property type="project" value="InterPro"/>
</dbReference>
<accession>N8WTH2</accession>
<dbReference type="InterPro" id="IPR047952">
    <property type="entry name" value="Transpos_IS4"/>
</dbReference>
<dbReference type="Proteomes" id="UP000013070">
    <property type="component" value="Unassembled WGS sequence"/>
</dbReference>
<dbReference type="PANTHER" id="PTHR37529:SF1">
    <property type="entry name" value="TRANSPOSASE INSG FOR INSERTION SEQUENCE ELEMENT IS4-RELATED"/>
    <property type="match status" value="1"/>
</dbReference>
<dbReference type="Pfam" id="PF13006">
    <property type="entry name" value="Nterm_IS4"/>
    <property type="match status" value="1"/>
</dbReference>
<dbReference type="EMBL" id="APPE01000065">
    <property type="protein sequence ID" value="ENU98547.1"/>
    <property type="molecule type" value="Genomic_DNA"/>
</dbReference>
<keyword evidence="7" id="KW-1185">Reference proteome</keyword>
<evidence type="ECO:0000313" key="5">
    <source>
        <dbReference type="EMBL" id="QQN88118.1"/>
    </source>
</evidence>
<dbReference type="AlphaFoldDB" id="A0A427LDU6"/>
<dbReference type="NCBIfam" id="NF033592">
    <property type="entry name" value="transpos_IS4_1"/>
    <property type="match status" value="1"/>
</dbReference>
<dbReference type="PANTHER" id="PTHR37529">
    <property type="entry name" value="TRANSPOSASE INSG FOR INSERTION SEQUENCE ELEMENT IS4-RELATED"/>
    <property type="match status" value="1"/>
</dbReference>
<dbReference type="SUPFAM" id="SSF53098">
    <property type="entry name" value="Ribonuclease H-like"/>
    <property type="match status" value="1"/>
</dbReference>
<gene>
    <name evidence="4" type="ORF">F969_02580</name>
    <name evidence="6" type="ORF">IAQ69_00065</name>
    <name evidence="5" type="ORF">IAQ69_15155</name>
</gene>
<feature type="domain" description="Transposase IS4-like" evidence="2">
    <location>
        <begin position="125"/>
        <end position="348"/>
    </location>
</feature>
<name>A0A427LDU6_9GAMM</name>
<dbReference type="eggNOG" id="COG3385">
    <property type="taxonomic scope" value="Bacteria"/>
</dbReference>
<dbReference type="EMBL" id="CP060811">
    <property type="protein sequence ID" value="QQN88118.1"/>
    <property type="molecule type" value="Genomic_DNA"/>
</dbReference>
<evidence type="ECO:0000313" key="7">
    <source>
        <dbReference type="Proteomes" id="UP000013070"/>
    </source>
</evidence>
<dbReference type="InterPro" id="IPR012337">
    <property type="entry name" value="RNaseH-like_sf"/>
</dbReference>
<protein>
    <submittedName>
        <fullName evidence="5">IS4 family transposase</fullName>
    </submittedName>
</protein>
<dbReference type="EMBL" id="CP060811">
    <property type="protein sequence ID" value="QQN88135.1"/>
    <property type="molecule type" value="Genomic_DNA"/>
</dbReference>
<sequence>MTLSENLDCTLQHSLPSLSHFSEFIDFNWIEESLHQTGKASIRRRKLPAEHVVWLVIGLALFRNQPIGYVVEQLKLVFGTTEYCVPSAVVQARQRLGSEPLNALFSLLSQAWFEESQQQYSNFHGLSVCAVDGVVWSMPYTDENFAHFGSSKGKTADAPYPQVRATCLVNTATHEIIDAQIGSMDQGELTLASQLSPCSHSITLFDRAYFSADFLIGWQKRAEESHWLMRAKDNLRYEIVERNSQHDFHIRMPISTRAKKLNPALGDYWEARLIEVEQAGKIRRYITSLIDSKRYPLLALAKLYAQRWEIEMCYREIKSNLQEGKHLRSKQPALIYQELWGVFIAYNILRRQMKYMAQRAKVSPLRMSFHITSIAILNLLKFDSLASAGNLPKHLESLMEKSKRYVLPKKRSRNYPRVVKGKPQKYPKKCQSIS</sequence>
<dbReference type="GO" id="GO:0003677">
    <property type="term" value="F:DNA binding"/>
    <property type="evidence" value="ECO:0007669"/>
    <property type="project" value="InterPro"/>
</dbReference>
<reference evidence="5 8" key="2">
    <citation type="submission" date="2020-08" db="EMBL/GenBank/DDBJ databases">
        <title>Emergence of ISAba1-mediated novel tet(X) in Acinetobacter variabilis from a chicken farm.</title>
        <authorList>
            <person name="Peng K."/>
            <person name="Li R."/>
        </authorList>
    </citation>
    <scope>NUCLEOTIDE SEQUENCE [LARGE SCALE GENOMIC DNA]</scope>
    <source>
        <strain evidence="5 8">XM9F202-2</strain>
    </source>
</reference>
<evidence type="ECO:0000313" key="6">
    <source>
        <dbReference type="EMBL" id="QQN88135.1"/>
    </source>
</evidence>
<evidence type="ECO:0000259" key="3">
    <source>
        <dbReference type="Pfam" id="PF13006"/>
    </source>
</evidence>
<accession>A0A427LDU6</accession>
<dbReference type="RefSeq" id="WP_004784488.1">
    <property type="nucleotide sequence ID" value="NZ_CP060811.1"/>
</dbReference>
<feature type="compositionally biased region" description="Basic residues" evidence="1">
    <location>
        <begin position="412"/>
        <end position="428"/>
    </location>
</feature>
<dbReference type="GeneID" id="89666043"/>
<evidence type="ECO:0000313" key="8">
    <source>
        <dbReference type="Proteomes" id="UP000596079"/>
    </source>
</evidence>
<dbReference type="InterPro" id="IPR002559">
    <property type="entry name" value="Transposase_11"/>
</dbReference>
<dbReference type="PATRIC" id="fig|1217710.3.peg.2460"/>
<evidence type="ECO:0000259" key="2">
    <source>
        <dbReference type="Pfam" id="PF01609"/>
    </source>
</evidence>
<feature type="region of interest" description="Disordered" evidence="1">
    <location>
        <begin position="412"/>
        <end position="434"/>
    </location>
</feature>
<feature type="domain" description="Transposase IS4 N-terminal" evidence="3">
    <location>
        <begin position="17"/>
        <end position="106"/>
    </location>
</feature>
<dbReference type="GO" id="GO:0004803">
    <property type="term" value="F:transposase activity"/>
    <property type="evidence" value="ECO:0007669"/>
    <property type="project" value="InterPro"/>
</dbReference>
<organism evidence="5 8">
    <name type="scientific">Acinetobacter variabilis</name>
    <dbReference type="NCBI Taxonomy" id="70346"/>
    <lineage>
        <taxon>Bacteria</taxon>
        <taxon>Pseudomonadati</taxon>
        <taxon>Pseudomonadota</taxon>
        <taxon>Gammaproteobacteria</taxon>
        <taxon>Moraxellales</taxon>
        <taxon>Moraxellaceae</taxon>
        <taxon>Acinetobacter</taxon>
    </lineage>
</organism>
<dbReference type="HOGENOM" id="CLU_028400_1_1_6"/>
<dbReference type="InterPro" id="IPR024473">
    <property type="entry name" value="Transposases_IS4_N"/>
</dbReference>
<proteinExistence type="predicted"/>